<organism evidence="11 12">
    <name type="scientific">Candidatus Macondimonas diazotrophica</name>
    <dbReference type="NCBI Taxonomy" id="2305248"/>
    <lineage>
        <taxon>Bacteria</taxon>
        <taxon>Pseudomonadati</taxon>
        <taxon>Pseudomonadota</taxon>
        <taxon>Gammaproteobacteria</taxon>
        <taxon>Chromatiales</taxon>
        <taxon>Ectothiorhodospiraceae</taxon>
        <taxon>Candidatus Macondimonas</taxon>
    </lineage>
</organism>
<dbReference type="GO" id="GO:0005886">
    <property type="term" value="C:plasma membrane"/>
    <property type="evidence" value="ECO:0007669"/>
    <property type="project" value="TreeGrafter"/>
</dbReference>
<gene>
    <name evidence="11" type="ORF">E4680_06770</name>
</gene>
<keyword evidence="2" id="KW-0813">Transport</keyword>
<keyword evidence="6" id="KW-0170">Cobalt</keyword>
<protein>
    <recommendedName>
        <fullName evidence="8">Magnesium and cobalt efflux protein CorC</fullName>
    </recommendedName>
</protein>
<dbReference type="InterPro" id="IPR046342">
    <property type="entry name" value="CBS_dom_sf"/>
</dbReference>
<proteinExistence type="inferred from homology"/>
<evidence type="ECO:0000313" key="11">
    <source>
        <dbReference type="EMBL" id="TFZ82663.1"/>
    </source>
</evidence>
<keyword evidence="4" id="KW-0460">Magnesium</keyword>
<dbReference type="InterPro" id="IPR000644">
    <property type="entry name" value="CBS_dom"/>
</dbReference>
<feature type="domain" description="CBS" evidence="10">
    <location>
        <begin position="72"/>
        <end position="131"/>
    </location>
</feature>
<name>A0A4Z0F8H0_9GAMM</name>
<evidence type="ECO:0000256" key="2">
    <source>
        <dbReference type="ARBA" id="ARBA00022448"/>
    </source>
</evidence>
<dbReference type="Proteomes" id="UP000297890">
    <property type="component" value="Unassembled WGS sequence"/>
</dbReference>
<feature type="domain" description="CBS" evidence="10">
    <location>
        <begin position="139"/>
        <end position="199"/>
    </location>
</feature>
<evidence type="ECO:0000256" key="3">
    <source>
        <dbReference type="ARBA" id="ARBA00022737"/>
    </source>
</evidence>
<dbReference type="RefSeq" id="WP_135281650.1">
    <property type="nucleotide sequence ID" value="NZ_SRIO01000007.1"/>
</dbReference>
<dbReference type="AlphaFoldDB" id="A0A4Z0F8H0"/>
<evidence type="ECO:0000256" key="4">
    <source>
        <dbReference type="ARBA" id="ARBA00022842"/>
    </source>
</evidence>
<dbReference type="InterPro" id="IPR044751">
    <property type="entry name" value="Ion_transp-like_CBS"/>
</dbReference>
<dbReference type="FunFam" id="3.10.580.10:FF:000002">
    <property type="entry name" value="Magnesium/cobalt efflux protein CorC"/>
    <property type="match status" value="1"/>
</dbReference>
<reference evidence="11 12" key="1">
    <citation type="journal article" date="2019" name="ISME J.">
        <title>Candidatus Macondimonas diazotrophica, a novel gammaproteobacterial genus dominating crude-oil-contaminated coastal sediments.</title>
        <authorList>
            <person name="Karthikeyan S."/>
            <person name="Konstantinidis K."/>
        </authorList>
    </citation>
    <scope>NUCLEOTIDE SEQUENCE [LARGE SCALE GENOMIC DNA]</scope>
    <source>
        <strain evidence="11 12">KTK01</strain>
    </source>
</reference>
<dbReference type="Pfam" id="PF03471">
    <property type="entry name" value="CorC_HlyC"/>
    <property type="match status" value="1"/>
</dbReference>
<dbReference type="PROSITE" id="PS51371">
    <property type="entry name" value="CBS"/>
    <property type="match status" value="2"/>
</dbReference>
<dbReference type="SMART" id="SM01091">
    <property type="entry name" value="CorC_HlyC"/>
    <property type="match status" value="1"/>
</dbReference>
<dbReference type="Pfam" id="PF21917">
    <property type="entry name" value="NMB0537_N"/>
    <property type="match status" value="1"/>
</dbReference>
<keyword evidence="3" id="KW-0677">Repeat</keyword>
<dbReference type="InterPro" id="IPR016169">
    <property type="entry name" value="FAD-bd_PCMH_sub2"/>
</dbReference>
<dbReference type="SUPFAM" id="SSF54631">
    <property type="entry name" value="CBS-domain pair"/>
    <property type="match status" value="1"/>
</dbReference>
<dbReference type="Gene3D" id="3.10.580.10">
    <property type="entry name" value="CBS-domain"/>
    <property type="match status" value="1"/>
</dbReference>
<comment type="function">
    <text evidence="7">Plays a role in the transport of magnesium and cobalt ions.</text>
</comment>
<evidence type="ECO:0000256" key="9">
    <source>
        <dbReference type="PROSITE-ProRule" id="PRU00703"/>
    </source>
</evidence>
<evidence type="ECO:0000256" key="1">
    <source>
        <dbReference type="ARBA" id="ARBA00006337"/>
    </source>
</evidence>
<evidence type="ECO:0000256" key="8">
    <source>
        <dbReference type="ARBA" id="ARBA00040729"/>
    </source>
</evidence>
<dbReference type="SUPFAM" id="SSF56176">
    <property type="entry name" value="FAD-binding/transporter-associated domain-like"/>
    <property type="match status" value="1"/>
</dbReference>
<dbReference type="Pfam" id="PF00571">
    <property type="entry name" value="CBS"/>
    <property type="match status" value="2"/>
</dbReference>
<dbReference type="InterPro" id="IPR054115">
    <property type="entry name" value="CorC_N"/>
</dbReference>
<dbReference type="GO" id="GO:0050660">
    <property type="term" value="F:flavin adenine dinucleotide binding"/>
    <property type="evidence" value="ECO:0007669"/>
    <property type="project" value="InterPro"/>
</dbReference>
<comment type="similarity">
    <text evidence="1">Belongs to the UPF0053 family.</text>
</comment>
<dbReference type="Gene3D" id="3.30.465.10">
    <property type="match status" value="1"/>
</dbReference>
<evidence type="ECO:0000313" key="12">
    <source>
        <dbReference type="Proteomes" id="UP000297890"/>
    </source>
</evidence>
<dbReference type="CDD" id="cd04590">
    <property type="entry name" value="CBS_pair_CorC_HlyC_assoc"/>
    <property type="match status" value="1"/>
</dbReference>
<keyword evidence="5 9" id="KW-0129">CBS domain</keyword>
<evidence type="ECO:0000256" key="6">
    <source>
        <dbReference type="ARBA" id="ARBA00023285"/>
    </source>
</evidence>
<dbReference type="SMART" id="SM00116">
    <property type="entry name" value="CBS"/>
    <property type="match status" value="2"/>
</dbReference>
<dbReference type="EMBL" id="SRIO01000007">
    <property type="protein sequence ID" value="TFZ82663.1"/>
    <property type="molecule type" value="Genomic_DNA"/>
</dbReference>
<evidence type="ECO:0000259" key="10">
    <source>
        <dbReference type="PROSITE" id="PS51371"/>
    </source>
</evidence>
<dbReference type="InterPro" id="IPR036318">
    <property type="entry name" value="FAD-bd_PCMH-like_sf"/>
</dbReference>
<dbReference type="OrthoDB" id="9797674at2"/>
<keyword evidence="12" id="KW-1185">Reference proteome</keyword>
<dbReference type="PANTHER" id="PTHR22777:SF27">
    <property type="entry name" value="MAGNESIUM AND COBALT EFFLUX PROTEIN CORC"/>
    <property type="match status" value="1"/>
</dbReference>
<evidence type="ECO:0000256" key="7">
    <source>
        <dbReference type="ARBA" id="ARBA00037273"/>
    </source>
</evidence>
<dbReference type="PANTHER" id="PTHR22777">
    <property type="entry name" value="HEMOLYSIN-RELATED"/>
    <property type="match status" value="1"/>
</dbReference>
<sequence>MSSSEERPSPNASANRSWRERLLHLLQIAPNDRDELLQILRKGQQGGLFDANTLGMLEGVLDVTEMQVEEIMIPRAQMAVVRRDDNLATLLSEVVVSGFSRYPVVGEHRDEIVGVLIAKDLLRYFPSAHGEAAFNLQDILRPASFVPEGKRLNVLLREFQSSRSHIAIVVDEYGGVSGLVTIEDILEQIVGEIEDEHDEQEEDNILQHGEHRYLVKGLTDLDEFNAALGAQFSDAEFDTVAGLLMNAFGHLPHRGERVRLGHYEFTVVRADNRRIHLVQVCILPEADVQSANA</sequence>
<dbReference type="InterPro" id="IPR005170">
    <property type="entry name" value="Transptr-assoc_dom"/>
</dbReference>
<accession>A0A4Z0F8H0</accession>
<comment type="caution">
    <text evidence="11">The sequence shown here is derived from an EMBL/GenBank/DDBJ whole genome shotgun (WGS) entry which is preliminary data.</text>
</comment>
<evidence type="ECO:0000256" key="5">
    <source>
        <dbReference type="ARBA" id="ARBA00023122"/>
    </source>
</evidence>